<dbReference type="GO" id="GO:0043565">
    <property type="term" value="F:sequence-specific DNA binding"/>
    <property type="evidence" value="ECO:0007669"/>
    <property type="project" value="InterPro"/>
</dbReference>
<proteinExistence type="predicted"/>
<dbReference type="SMART" id="SM00382">
    <property type="entry name" value="AAA"/>
    <property type="match status" value="1"/>
</dbReference>
<dbReference type="Gene3D" id="1.10.8.60">
    <property type="match status" value="1"/>
</dbReference>
<evidence type="ECO:0000313" key="7">
    <source>
        <dbReference type="EMBL" id="ANF59103.1"/>
    </source>
</evidence>
<evidence type="ECO:0000256" key="3">
    <source>
        <dbReference type="ARBA" id="ARBA00023015"/>
    </source>
</evidence>
<dbReference type="InterPro" id="IPR058031">
    <property type="entry name" value="AAA_lid_NorR"/>
</dbReference>
<dbReference type="CDD" id="cd00009">
    <property type="entry name" value="AAA"/>
    <property type="match status" value="1"/>
</dbReference>
<dbReference type="InterPro" id="IPR025943">
    <property type="entry name" value="Sigma_54_int_dom_ATP-bd_2"/>
</dbReference>
<dbReference type="EMBL" id="CP015243">
    <property type="protein sequence ID" value="ANF59103.1"/>
    <property type="molecule type" value="Genomic_DNA"/>
</dbReference>
<gene>
    <name evidence="7" type="ORF">A5892_17895</name>
</gene>
<dbReference type="Pfam" id="PF00158">
    <property type="entry name" value="Sigma54_activat"/>
    <property type="match status" value="1"/>
</dbReference>
<keyword evidence="3" id="KW-0805">Transcription regulation</keyword>
<dbReference type="KEGG" id="haa:A5892_17895"/>
<dbReference type="PANTHER" id="PTHR32071">
    <property type="entry name" value="TRANSCRIPTIONAL REGULATORY PROTEIN"/>
    <property type="match status" value="1"/>
</dbReference>
<reference evidence="7 8" key="1">
    <citation type="submission" date="2016-04" db="EMBL/GenBank/DDBJ databases">
        <title>Complete Genome Sequence of Halotalea alkalilenta IHB B 13600.</title>
        <authorList>
            <person name="Swarnkar M.K."/>
            <person name="Sharma A."/>
            <person name="Kaushal K."/>
            <person name="Soni R."/>
            <person name="Rana S."/>
            <person name="Singh A.K."/>
            <person name="Gulati A."/>
        </authorList>
    </citation>
    <scope>NUCLEOTIDE SEQUENCE [LARGE SCALE GENOMIC DNA]</scope>
    <source>
        <strain evidence="7 8">IHB B 13600</strain>
    </source>
</reference>
<dbReference type="GO" id="GO:0005524">
    <property type="term" value="F:ATP binding"/>
    <property type="evidence" value="ECO:0007669"/>
    <property type="project" value="UniProtKB-KW"/>
</dbReference>
<dbReference type="InterPro" id="IPR009057">
    <property type="entry name" value="Homeodomain-like_sf"/>
</dbReference>
<keyword evidence="8" id="KW-1185">Reference proteome</keyword>
<evidence type="ECO:0000256" key="4">
    <source>
        <dbReference type="ARBA" id="ARBA00023125"/>
    </source>
</evidence>
<evidence type="ECO:0000259" key="6">
    <source>
        <dbReference type="PROSITE" id="PS50045"/>
    </source>
</evidence>
<dbReference type="PRINTS" id="PR01590">
    <property type="entry name" value="HTHFIS"/>
</dbReference>
<dbReference type="Gene3D" id="3.40.50.300">
    <property type="entry name" value="P-loop containing nucleotide triphosphate hydrolases"/>
    <property type="match status" value="1"/>
</dbReference>
<dbReference type="InterPro" id="IPR025944">
    <property type="entry name" value="Sigma_54_int_dom_CS"/>
</dbReference>
<dbReference type="InterPro" id="IPR027417">
    <property type="entry name" value="P-loop_NTPase"/>
</dbReference>
<dbReference type="PROSITE" id="PS00676">
    <property type="entry name" value="SIGMA54_INTERACT_2"/>
    <property type="match status" value="1"/>
</dbReference>
<organism evidence="7 8">
    <name type="scientific">Halotalea alkalilenta</name>
    <dbReference type="NCBI Taxonomy" id="376489"/>
    <lineage>
        <taxon>Bacteria</taxon>
        <taxon>Pseudomonadati</taxon>
        <taxon>Pseudomonadota</taxon>
        <taxon>Gammaproteobacteria</taxon>
        <taxon>Oceanospirillales</taxon>
        <taxon>Halomonadaceae</taxon>
        <taxon>Halotalea</taxon>
    </lineage>
</organism>
<protein>
    <recommendedName>
        <fullName evidence="6">Sigma-54 factor interaction domain-containing protein</fullName>
    </recommendedName>
</protein>
<dbReference type="Pfam" id="PF02954">
    <property type="entry name" value="HTH_8"/>
    <property type="match status" value="1"/>
</dbReference>
<dbReference type="Pfam" id="PF25601">
    <property type="entry name" value="AAA_lid_14"/>
    <property type="match status" value="1"/>
</dbReference>
<keyword evidence="5" id="KW-0804">Transcription</keyword>
<dbReference type="PROSITE" id="PS50045">
    <property type="entry name" value="SIGMA54_INTERACT_4"/>
    <property type="match status" value="1"/>
</dbReference>
<evidence type="ECO:0000256" key="2">
    <source>
        <dbReference type="ARBA" id="ARBA00022840"/>
    </source>
</evidence>
<name>A0A172YIS2_9GAMM</name>
<dbReference type="RefSeq" id="WP_064123945.1">
    <property type="nucleotide sequence ID" value="NZ_CP015243.1"/>
</dbReference>
<dbReference type="PANTHER" id="PTHR32071:SF21">
    <property type="entry name" value="TRANSCRIPTIONAL REGULATORY PROTEIN FLGR"/>
    <property type="match status" value="1"/>
</dbReference>
<dbReference type="STRING" id="376489.A5892_17895"/>
<dbReference type="SUPFAM" id="SSF46689">
    <property type="entry name" value="Homeodomain-like"/>
    <property type="match status" value="1"/>
</dbReference>
<sequence length="385" mass="41969">MNFPHDGRYFGFDGAALALDTPVPAAAAPRSRREVIELERRGGGRMPPSIRATALVFEDPRSRALEQRIRLFAASEASVLIVGQTGTGKELVARHVHACSPRASGPFVAINCAALPEALADAELFGHEKGAFTGAVDARAGYFESAQGGTLFLDEIGDLSLSMQVKLLRVLQERSVVRLGARTPRQLDVRIVAATNVDLERAVAAGRFREDLFFRLNVARLEVMPLASRPGDIDPLVDHFLALYAQRGGRPVPKLSVAARARLHRYGWPGNIRELENTIHHAVLLAQGDTIEAEELMLAGVSLSDGRGGESDRLEAALEQLLDEAVEAEVAEEGVFERVNHTLVMLAMQRTRGNQVHAAKLLGISRNTLRTQLTRFGYLPARGER</sequence>
<dbReference type="InterPro" id="IPR002197">
    <property type="entry name" value="HTH_Fis"/>
</dbReference>
<dbReference type="PROSITE" id="PS00688">
    <property type="entry name" value="SIGMA54_INTERACT_3"/>
    <property type="match status" value="1"/>
</dbReference>
<evidence type="ECO:0000313" key="8">
    <source>
        <dbReference type="Proteomes" id="UP000077875"/>
    </source>
</evidence>
<dbReference type="Gene3D" id="1.10.10.60">
    <property type="entry name" value="Homeodomain-like"/>
    <property type="match status" value="1"/>
</dbReference>
<dbReference type="InterPro" id="IPR002078">
    <property type="entry name" value="Sigma_54_int"/>
</dbReference>
<dbReference type="AlphaFoldDB" id="A0A172YIS2"/>
<dbReference type="InterPro" id="IPR003593">
    <property type="entry name" value="AAA+_ATPase"/>
</dbReference>
<dbReference type="SUPFAM" id="SSF52540">
    <property type="entry name" value="P-loop containing nucleoside triphosphate hydrolases"/>
    <property type="match status" value="1"/>
</dbReference>
<evidence type="ECO:0000256" key="5">
    <source>
        <dbReference type="ARBA" id="ARBA00023163"/>
    </source>
</evidence>
<dbReference type="GO" id="GO:0006355">
    <property type="term" value="P:regulation of DNA-templated transcription"/>
    <property type="evidence" value="ECO:0007669"/>
    <property type="project" value="InterPro"/>
</dbReference>
<dbReference type="PROSITE" id="PS00675">
    <property type="entry name" value="SIGMA54_INTERACT_1"/>
    <property type="match status" value="1"/>
</dbReference>
<dbReference type="Proteomes" id="UP000077875">
    <property type="component" value="Chromosome"/>
</dbReference>
<dbReference type="InterPro" id="IPR025662">
    <property type="entry name" value="Sigma_54_int_dom_ATP-bd_1"/>
</dbReference>
<dbReference type="FunFam" id="3.40.50.300:FF:000006">
    <property type="entry name" value="DNA-binding transcriptional regulator NtrC"/>
    <property type="match status" value="1"/>
</dbReference>
<keyword evidence="2" id="KW-0067">ATP-binding</keyword>
<feature type="domain" description="Sigma-54 factor interaction" evidence="6">
    <location>
        <begin position="55"/>
        <end position="284"/>
    </location>
</feature>
<evidence type="ECO:0000256" key="1">
    <source>
        <dbReference type="ARBA" id="ARBA00022741"/>
    </source>
</evidence>
<keyword evidence="1" id="KW-0547">Nucleotide-binding</keyword>
<keyword evidence="4" id="KW-0238">DNA-binding</keyword>
<accession>A0A172YIS2</accession>